<sequence>MDRGTSELNIVFYDPRSNDQRGSRQRTRRDRWEPHVDLILNGLSSDRRDVTASFVRSLPTSVDEEPIQAAKRLGEDISKDSCEETRSFKELLLATLCMVLHKRDRYTPEKLDPVVKTLAGTSTTKYIDLLKRGARVANEIILQWPAQQGRDQDLQQLGLATRALYIGGLSMYKWGVIADFMTAAKERILSHPLPAVPSGASLPLLIPCLLELITGGKLRATEVCLTLRCDPHLFADKTIVQGYRELQQGAADQSEEPAA</sequence>
<keyword evidence="2" id="KW-1185">Reference proteome</keyword>
<dbReference type="Proteomes" id="UP001174694">
    <property type="component" value="Unassembled WGS sequence"/>
</dbReference>
<name>A0AA38VNW8_9PEZI</name>
<organism evidence="1 2">
    <name type="scientific">Pleurostoma richardsiae</name>
    <dbReference type="NCBI Taxonomy" id="41990"/>
    <lineage>
        <taxon>Eukaryota</taxon>
        <taxon>Fungi</taxon>
        <taxon>Dikarya</taxon>
        <taxon>Ascomycota</taxon>
        <taxon>Pezizomycotina</taxon>
        <taxon>Sordariomycetes</taxon>
        <taxon>Sordariomycetidae</taxon>
        <taxon>Calosphaeriales</taxon>
        <taxon>Pleurostomataceae</taxon>
        <taxon>Pleurostoma</taxon>
    </lineage>
</organism>
<gene>
    <name evidence="1" type="ORF">NKR23_g2136</name>
</gene>
<evidence type="ECO:0000313" key="1">
    <source>
        <dbReference type="EMBL" id="KAJ9155511.1"/>
    </source>
</evidence>
<comment type="caution">
    <text evidence="1">The sequence shown here is derived from an EMBL/GenBank/DDBJ whole genome shotgun (WGS) entry which is preliminary data.</text>
</comment>
<accession>A0AA38VNW8</accession>
<protein>
    <submittedName>
        <fullName evidence="1">Uncharacterized protein</fullName>
    </submittedName>
</protein>
<dbReference type="AlphaFoldDB" id="A0AA38VNW8"/>
<proteinExistence type="predicted"/>
<dbReference type="EMBL" id="JANBVO010000003">
    <property type="protein sequence ID" value="KAJ9155511.1"/>
    <property type="molecule type" value="Genomic_DNA"/>
</dbReference>
<evidence type="ECO:0000313" key="2">
    <source>
        <dbReference type="Proteomes" id="UP001174694"/>
    </source>
</evidence>
<reference evidence="1" key="1">
    <citation type="submission" date="2022-07" db="EMBL/GenBank/DDBJ databases">
        <title>Fungi with potential for degradation of polypropylene.</title>
        <authorList>
            <person name="Gostincar C."/>
        </authorList>
    </citation>
    <scope>NUCLEOTIDE SEQUENCE</scope>
    <source>
        <strain evidence="1">EXF-13308</strain>
    </source>
</reference>